<organism evidence="2 3">
    <name type="scientific">Flavobacterium supellecticarium</name>
    <dbReference type="NCBI Taxonomy" id="2565924"/>
    <lineage>
        <taxon>Bacteria</taxon>
        <taxon>Pseudomonadati</taxon>
        <taxon>Bacteroidota</taxon>
        <taxon>Flavobacteriia</taxon>
        <taxon>Flavobacteriales</taxon>
        <taxon>Flavobacteriaceae</taxon>
        <taxon>Flavobacterium</taxon>
    </lineage>
</organism>
<dbReference type="RefSeq" id="WP_136403436.1">
    <property type="nucleotide sequence ID" value="NZ_SSNZ01000005.1"/>
</dbReference>
<dbReference type="PROSITE" id="PS51257">
    <property type="entry name" value="PROKAR_LIPOPROTEIN"/>
    <property type="match status" value="1"/>
</dbReference>
<sequence length="357" mass="39907">MKFKKLLLGLTVFAAILYSCSSDSSSDASASTPESVADAKQNITNTFNSFYNCLNTLDDGELSNFILYSLFNSGNQDYNDSWIKNLSSKFEEQYGEVFLNNKLQFANRAGVYVWNSTSQSWTKQAASNIITLKFPSRQNHSGNDAEFSLNAYNDTSVSYTSETYWLPTLVNFTLKRDNNLVFSLNASNITFNVNTNFSMPTNADIVIYTAPYTHNFSWRRNSAVDFQLNYNSATPQGCTNSIVTNVKLKHSDYGNITSISDVKTANGTVSVGDLKIVYAANIEAITAYENPTPAQINNNTNAEVYYNNAKIGNLIYDEVNGTTKIYIVYADGTRENVDVYVGDFETKIRAIFENYLN</sequence>
<comment type="caution">
    <text evidence="2">The sequence shown here is derived from an EMBL/GenBank/DDBJ whole genome shotgun (WGS) entry which is preliminary data.</text>
</comment>
<accession>A0A4S3ZUH8</accession>
<feature type="signal peptide" evidence="1">
    <location>
        <begin position="1"/>
        <end position="21"/>
    </location>
</feature>
<proteinExistence type="predicted"/>
<name>A0A4S3ZUH8_9FLAO</name>
<dbReference type="Proteomes" id="UP000307507">
    <property type="component" value="Unassembled WGS sequence"/>
</dbReference>
<feature type="chain" id="PRO_5020952312" evidence="1">
    <location>
        <begin position="22"/>
        <end position="357"/>
    </location>
</feature>
<dbReference type="AlphaFoldDB" id="A0A4S3ZUH8"/>
<keyword evidence="3" id="KW-1185">Reference proteome</keyword>
<dbReference type="OrthoDB" id="1374389at2"/>
<evidence type="ECO:0000313" key="3">
    <source>
        <dbReference type="Proteomes" id="UP000307507"/>
    </source>
</evidence>
<keyword evidence="1" id="KW-0732">Signal</keyword>
<evidence type="ECO:0000313" key="2">
    <source>
        <dbReference type="EMBL" id="THF49428.1"/>
    </source>
</evidence>
<reference evidence="2 3" key="1">
    <citation type="submission" date="2019-04" db="EMBL/GenBank/DDBJ databases">
        <title>Flavobacterium sp. nov. isolated from construction timber.</title>
        <authorList>
            <person name="Lin S.-Y."/>
            <person name="Chang C.-T."/>
            <person name="Young C.-C."/>
        </authorList>
    </citation>
    <scope>NUCLEOTIDE SEQUENCE [LARGE SCALE GENOMIC DNA]</scope>
    <source>
        <strain evidence="2 3">CC-CTC003</strain>
    </source>
</reference>
<evidence type="ECO:0000256" key="1">
    <source>
        <dbReference type="SAM" id="SignalP"/>
    </source>
</evidence>
<gene>
    <name evidence="2" type="ORF">E6C50_11795</name>
</gene>
<protein>
    <submittedName>
        <fullName evidence="2">Uncharacterized protein</fullName>
    </submittedName>
</protein>
<dbReference type="EMBL" id="SSNZ01000005">
    <property type="protein sequence ID" value="THF49428.1"/>
    <property type="molecule type" value="Genomic_DNA"/>
</dbReference>